<dbReference type="Proteomes" id="UP000799640">
    <property type="component" value="Unassembled WGS sequence"/>
</dbReference>
<keyword evidence="2" id="KW-1185">Reference proteome</keyword>
<dbReference type="AlphaFoldDB" id="A0A6G1HSD9"/>
<protein>
    <submittedName>
        <fullName evidence="1">Uncharacterized protein</fullName>
    </submittedName>
</protein>
<name>A0A6G1HSD9_9PEZI</name>
<evidence type="ECO:0000313" key="1">
    <source>
        <dbReference type="EMBL" id="KAF2398821.1"/>
    </source>
</evidence>
<evidence type="ECO:0000313" key="2">
    <source>
        <dbReference type="Proteomes" id="UP000799640"/>
    </source>
</evidence>
<accession>A0A6G1HSD9</accession>
<sequence length="137" mass="15323">MHRHEPQATATLMFAADFVFGVEINAEFGAGRFRCVCGFAVVGFVAACHVWRLCDGARCFHIFGHIRLRICTMGRGRYSPGAMLIAMTGRCPMLALFGEKRNLCSLGHDRCFWRGVRSITRAWGPVPSIKSTQHHTH</sequence>
<proteinExistence type="predicted"/>
<dbReference type="EMBL" id="ML996699">
    <property type="protein sequence ID" value="KAF2398821.1"/>
    <property type="molecule type" value="Genomic_DNA"/>
</dbReference>
<organism evidence="1 2">
    <name type="scientific">Trichodelitschia bisporula</name>
    <dbReference type="NCBI Taxonomy" id="703511"/>
    <lineage>
        <taxon>Eukaryota</taxon>
        <taxon>Fungi</taxon>
        <taxon>Dikarya</taxon>
        <taxon>Ascomycota</taxon>
        <taxon>Pezizomycotina</taxon>
        <taxon>Dothideomycetes</taxon>
        <taxon>Dothideomycetes incertae sedis</taxon>
        <taxon>Phaeotrichales</taxon>
        <taxon>Phaeotrichaceae</taxon>
        <taxon>Trichodelitschia</taxon>
    </lineage>
</organism>
<gene>
    <name evidence="1" type="ORF">EJ06DRAFT_92411</name>
</gene>
<reference evidence="1" key="1">
    <citation type="journal article" date="2020" name="Stud. Mycol.">
        <title>101 Dothideomycetes genomes: a test case for predicting lifestyles and emergence of pathogens.</title>
        <authorList>
            <person name="Haridas S."/>
            <person name="Albert R."/>
            <person name="Binder M."/>
            <person name="Bloem J."/>
            <person name="Labutti K."/>
            <person name="Salamov A."/>
            <person name="Andreopoulos B."/>
            <person name="Baker S."/>
            <person name="Barry K."/>
            <person name="Bills G."/>
            <person name="Bluhm B."/>
            <person name="Cannon C."/>
            <person name="Castanera R."/>
            <person name="Culley D."/>
            <person name="Daum C."/>
            <person name="Ezra D."/>
            <person name="Gonzalez J."/>
            <person name="Henrissat B."/>
            <person name="Kuo A."/>
            <person name="Liang C."/>
            <person name="Lipzen A."/>
            <person name="Lutzoni F."/>
            <person name="Magnuson J."/>
            <person name="Mondo S."/>
            <person name="Nolan M."/>
            <person name="Ohm R."/>
            <person name="Pangilinan J."/>
            <person name="Park H.-J."/>
            <person name="Ramirez L."/>
            <person name="Alfaro M."/>
            <person name="Sun H."/>
            <person name="Tritt A."/>
            <person name="Yoshinaga Y."/>
            <person name="Zwiers L.-H."/>
            <person name="Turgeon B."/>
            <person name="Goodwin S."/>
            <person name="Spatafora J."/>
            <person name="Crous P."/>
            <person name="Grigoriev I."/>
        </authorList>
    </citation>
    <scope>NUCLEOTIDE SEQUENCE</scope>
    <source>
        <strain evidence="1">CBS 262.69</strain>
    </source>
</reference>